<dbReference type="EC" id="3.1.3.16" evidence="4"/>
<evidence type="ECO:0000313" key="13">
    <source>
        <dbReference type="Proteomes" id="UP000886520"/>
    </source>
</evidence>
<evidence type="ECO:0000256" key="6">
    <source>
        <dbReference type="ARBA" id="ARBA00022801"/>
    </source>
</evidence>
<dbReference type="EMBL" id="JABFUD020000011">
    <property type="protein sequence ID" value="KAI5073886.1"/>
    <property type="molecule type" value="Genomic_DNA"/>
</dbReference>
<evidence type="ECO:0000256" key="7">
    <source>
        <dbReference type="ARBA" id="ARBA00022842"/>
    </source>
</evidence>
<evidence type="ECO:0000256" key="5">
    <source>
        <dbReference type="ARBA" id="ARBA00022723"/>
    </source>
</evidence>
<keyword evidence="5" id="KW-0479">Metal-binding</keyword>
<dbReference type="GO" id="GO:0004722">
    <property type="term" value="F:protein serine/threonine phosphatase activity"/>
    <property type="evidence" value="ECO:0007669"/>
    <property type="project" value="UniProtKB-EC"/>
</dbReference>
<dbReference type="InterPro" id="IPR000222">
    <property type="entry name" value="PP2C_BS"/>
</dbReference>
<reference evidence="12" key="1">
    <citation type="submission" date="2021-01" db="EMBL/GenBank/DDBJ databases">
        <title>Adiantum capillus-veneris genome.</title>
        <authorList>
            <person name="Fang Y."/>
            <person name="Liao Q."/>
        </authorList>
    </citation>
    <scope>NUCLEOTIDE SEQUENCE</scope>
    <source>
        <strain evidence="12">H3</strain>
        <tissue evidence="12">Leaf</tissue>
    </source>
</reference>
<dbReference type="GO" id="GO:0046872">
    <property type="term" value="F:metal ion binding"/>
    <property type="evidence" value="ECO:0007669"/>
    <property type="project" value="UniProtKB-KW"/>
</dbReference>
<dbReference type="InterPro" id="IPR036457">
    <property type="entry name" value="PPM-type-like_dom_sf"/>
</dbReference>
<accession>A0A9D4ZI85</accession>
<keyword evidence="6 10" id="KW-0378">Hydrolase</keyword>
<organism evidence="12 13">
    <name type="scientific">Adiantum capillus-veneris</name>
    <name type="common">Maidenhair fern</name>
    <dbReference type="NCBI Taxonomy" id="13818"/>
    <lineage>
        <taxon>Eukaryota</taxon>
        <taxon>Viridiplantae</taxon>
        <taxon>Streptophyta</taxon>
        <taxon>Embryophyta</taxon>
        <taxon>Tracheophyta</taxon>
        <taxon>Polypodiopsida</taxon>
        <taxon>Polypodiidae</taxon>
        <taxon>Polypodiales</taxon>
        <taxon>Pteridineae</taxon>
        <taxon>Pteridaceae</taxon>
        <taxon>Vittarioideae</taxon>
        <taxon>Adiantum</taxon>
    </lineage>
</organism>
<keyword evidence="7" id="KW-0460">Magnesium</keyword>
<dbReference type="Gene3D" id="3.60.40.10">
    <property type="entry name" value="PPM-type phosphatase domain"/>
    <property type="match status" value="1"/>
</dbReference>
<feature type="domain" description="PPM-type phosphatase" evidence="11">
    <location>
        <begin position="35"/>
        <end position="339"/>
    </location>
</feature>
<dbReference type="FunFam" id="3.60.40.10:FF:000020">
    <property type="entry name" value="Probable protein phosphatase 2C 42"/>
    <property type="match status" value="1"/>
</dbReference>
<evidence type="ECO:0000256" key="9">
    <source>
        <dbReference type="ARBA" id="ARBA00023211"/>
    </source>
</evidence>
<dbReference type="PROSITE" id="PS51746">
    <property type="entry name" value="PPM_2"/>
    <property type="match status" value="1"/>
</dbReference>
<dbReference type="SUPFAM" id="SSF81606">
    <property type="entry name" value="PP2C-like"/>
    <property type="match status" value="1"/>
</dbReference>
<dbReference type="PANTHER" id="PTHR47992">
    <property type="entry name" value="PROTEIN PHOSPHATASE"/>
    <property type="match status" value="1"/>
</dbReference>
<sequence>MFATLGYFFRSCWQSRGLHDAEKDLLFVHDVGYHPYGEFSMACMQANQLNEDSCQVETCPTLAGTFIGIYDGHGGPEASRYVKENLFPQLLRFVVEMGGMSADALERAFETTERGFESLVAEAWPSNPQLATVGSCCLVGVVCNKTLYIANLGDSRAVLASVYKTTGEVTPVQLTAEHNAGIEAVRQELKSLHPDDSTIVVLRHGIWRVKGIIQVSRSIGDVYLKKQEFNREPLFPKFRVPALPQPVLTAEPAVLVHELQPHDRFVVFASDGLWEHLSNQEAVEIVNNYPHRGVAKRLVKAALKVAARKREVRYADLKKIKRGVRRHFHDDITVIVVFLDHELMRRGAAINAVAPVGLLDSHSVAIA</sequence>
<keyword evidence="13" id="KW-1185">Reference proteome</keyword>
<dbReference type="CDD" id="cd00143">
    <property type="entry name" value="PP2Cc"/>
    <property type="match status" value="1"/>
</dbReference>
<dbReference type="InterPro" id="IPR001932">
    <property type="entry name" value="PPM-type_phosphatase-like_dom"/>
</dbReference>
<comment type="caution">
    <text evidence="12">The sequence shown here is derived from an EMBL/GenBank/DDBJ whole genome shotgun (WGS) entry which is preliminary data.</text>
</comment>
<dbReference type="SMART" id="SM00332">
    <property type="entry name" value="PP2Cc"/>
    <property type="match status" value="1"/>
</dbReference>
<evidence type="ECO:0000256" key="4">
    <source>
        <dbReference type="ARBA" id="ARBA00013081"/>
    </source>
</evidence>
<keyword evidence="8 10" id="KW-0904">Protein phosphatase</keyword>
<dbReference type="InterPro" id="IPR015655">
    <property type="entry name" value="PP2C"/>
</dbReference>
<evidence type="ECO:0000256" key="2">
    <source>
        <dbReference type="ARBA" id="ARBA00001946"/>
    </source>
</evidence>
<comment type="cofactor">
    <cofactor evidence="1">
        <name>Mn(2+)</name>
        <dbReference type="ChEBI" id="CHEBI:29035"/>
    </cofactor>
</comment>
<dbReference type="PROSITE" id="PS01032">
    <property type="entry name" value="PPM_1"/>
    <property type="match status" value="1"/>
</dbReference>
<dbReference type="AlphaFoldDB" id="A0A9D4ZI85"/>
<comment type="similarity">
    <text evidence="3 10">Belongs to the PP2C family.</text>
</comment>
<dbReference type="Proteomes" id="UP000886520">
    <property type="component" value="Chromosome 11"/>
</dbReference>
<proteinExistence type="inferred from homology"/>
<dbReference type="Pfam" id="PF00481">
    <property type="entry name" value="PP2C"/>
    <property type="match status" value="1"/>
</dbReference>
<name>A0A9D4ZI85_ADICA</name>
<keyword evidence="9" id="KW-0464">Manganese</keyword>
<comment type="cofactor">
    <cofactor evidence="2">
        <name>Mg(2+)</name>
        <dbReference type="ChEBI" id="CHEBI:18420"/>
    </cofactor>
</comment>
<protein>
    <recommendedName>
        <fullName evidence="4">protein-serine/threonine phosphatase</fullName>
        <ecNumber evidence="4">3.1.3.16</ecNumber>
    </recommendedName>
</protein>
<evidence type="ECO:0000256" key="8">
    <source>
        <dbReference type="ARBA" id="ARBA00022912"/>
    </source>
</evidence>
<evidence type="ECO:0000256" key="3">
    <source>
        <dbReference type="ARBA" id="ARBA00006702"/>
    </source>
</evidence>
<gene>
    <name evidence="12" type="ORF">GOP47_0011899</name>
</gene>
<evidence type="ECO:0000259" key="11">
    <source>
        <dbReference type="PROSITE" id="PS51746"/>
    </source>
</evidence>
<evidence type="ECO:0000256" key="10">
    <source>
        <dbReference type="RuleBase" id="RU003465"/>
    </source>
</evidence>
<evidence type="ECO:0000256" key="1">
    <source>
        <dbReference type="ARBA" id="ARBA00001936"/>
    </source>
</evidence>
<evidence type="ECO:0000313" key="12">
    <source>
        <dbReference type="EMBL" id="KAI5073886.1"/>
    </source>
</evidence>